<name>A0ABS9DSW5_9PROT</name>
<sequence>MGQVADEPAHIARADGLLYGQILGFREHFPDSIRHGTFPVSGVNANLAIIAESVAELPSGPARPLTQKRVRQANAIKWSKQTGFDICPNTVQYFPFFYLPGTIGIGAAPPPPHHPAELPSWVMIMPAMIRTTPTQNDGRTCSPKTKIDRKGTSPTPTAT</sequence>
<evidence type="ECO:0000256" key="1">
    <source>
        <dbReference type="SAM" id="MobiDB-lite"/>
    </source>
</evidence>
<dbReference type="Proteomes" id="UP001521209">
    <property type="component" value="Unassembled WGS sequence"/>
</dbReference>
<comment type="caution">
    <text evidence="2">The sequence shown here is derived from an EMBL/GenBank/DDBJ whole genome shotgun (WGS) entry which is preliminary data.</text>
</comment>
<keyword evidence="3" id="KW-1185">Reference proteome</keyword>
<dbReference type="EMBL" id="JAKGBZ010000005">
    <property type="protein sequence ID" value="MCF3945831.1"/>
    <property type="molecule type" value="Genomic_DNA"/>
</dbReference>
<reference evidence="2 3" key="1">
    <citation type="submission" date="2022-01" db="EMBL/GenBank/DDBJ databases">
        <authorList>
            <person name="Won M."/>
            <person name="Kim S.-J."/>
            <person name="Kwon S.-W."/>
        </authorList>
    </citation>
    <scope>NUCLEOTIDE SEQUENCE [LARGE SCALE GENOMIC DNA]</scope>
    <source>
        <strain evidence="2 3">KCTC 23505</strain>
    </source>
</reference>
<organism evidence="2 3">
    <name type="scientific">Acidiphilium iwatense</name>
    <dbReference type="NCBI Taxonomy" id="768198"/>
    <lineage>
        <taxon>Bacteria</taxon>
        <taxon>Pseudomonadati</taxon>
        <taxon>Pseudomonadota</taxon>
        <taxon>Alphaproteobacteria</taxon>
        <taxon>Acetobacterales</taxon>
        <taxon>Acidocellaceae</taxon>
        <taxon>Acidiphilium</taxon>
    </lineage>
</organism>
<proteinExistence type="predicted"/>
<accession>A0ABS9DSW5</accession>
<protein>
    <submittedName>
        <fullName evidence="2">Uncharacterized protein</fullName>
    </submittedName>
</protein>
<evidence type="ECO:0000313" key="2">
    <source>
        <dbReference type="EMBL" id="MCF3945831.1"/>
    </source>
</evidence>
<feature type="region of interest" description="Disordered" evidence="1">
    <location>
        <begin position="132"/>
        <end position="159"/>
    </location>
</feature>
<evidence type="ECO:0000313" key="3">
    <source>
        <dbReference type="Proteomes" id="UP001521209"/>
    </source>
</evidence>
<gene>
    <name evidence="2" type="ORF">L2A60_03920</name>
</gene>
<feature type="compositionally biased region" description="Polar residues" evidence="1">
    <location>
        <begin position="132"/>
        <end position="143"/>
    </location>
</feature>